<dbReference type="PANTHER" id="PTHR47027">
    <property type="entry name" value="REVERSE TRANSCRIPTASE DOMAIN-CONTAINING PROTEIN"/>
    <property type="match status" value="1"/>
</dbReference>
<gene>
    <name evidence="2" type="ORF">PoB_001744500</name>
</gene>
<name>A0AAV3Z8Q4_9GAST</name>
<evidence type="ECO:0000313" key="2">
    <source>
        <dbReference type="EMBL" id="GFN90939.1"/>
    </source>
</evidence>
<dbReference type="PROSITE" id="PS50878">
    <property type="entry name" value="RT_POL"/>
    <property type="match status" value="1"/>
</dbReference>
<accession>A0AAV3Z8Q4</accession>
<keyword evidence="3" id="KW-1185">Reference proteome</keyword>
<evidence type="ECO:0000313" key="3">
    <source>
        <dbReference type="Proteomes" id="UP000735302"/>
    </source>
</evidence>
<proteinExistence type="predicted"/>
<comment type="caution">
    <text evidence="2">The sequence shown here is derived from an EMBL/GenBank/DDBJ whole genome shotgun (WGS) entry which is preliminary data.</text>
</comment>
<dbReference type="AlphaFoldDB" id="A0AAV3Z8Q4"/>
<evidence type="ECO:0000259" key="1">
    <source>
        <dbReference type="PROSITE" id="PS50878"/>
    </source>
</evidence>
<protein>
    <submittedName>
        <fullName evidence="2">Catenin (Cadherin-associated protein), alpha 3</fullName>
    </submittedName>
</protein>
<feature type="domain" description="Reverse transcriptase" evidence="1">
    <location>
        <begin position="1"/>
        <end position="86"/>
    </location>
</feature>
<dbReference type="InterPro" id="IPR000477">
    <property type="entry name" value="RT_dom"/>
</dbReference>
<dbReference type="PANTHER" id="PTHR47027:SF8">
    <property type="entry name" value="RIBONUCLEASE H"/>
    <property type="match status" value="1"/>
</dbReference>
<dbReference type="Pfam" id="PF00078">
    <property type="entry name" value="RVT_1"/>
    <property type="match status" value="1"/>
</dbReference>
<reference evidence="2 3" key="1">
    <citation type="journal article" date="2021" name="Elife">
        <title>Chloroplast acquisition without the gene transfer in kleptoplastic sea slugs, Plakobranchus ocellatus.</title>
        <authorList>
            <person name="Maeda T."/>
            <person name="Takahashi S."/>
            <person name="Yoshida T."/>
            <person name="Shimamura S."/>
            <person name="Takaki Y."/>
            <person name="Nagai Y."/>
            <person name="Toyoda A."/>
            <person name="Suzuki Y."/>
            <person name="Arimoto A."/>
            <person name="Ishii H."/>
            <person name="Satoh N."/>
            <person name="Nishiyama T."/>
            <person name="Hasebe M."/>
            <person name="Maruyama T."/>
            <person name="Minagawa J."/>
            <person name="Obokata J."/>
            <person name="Shigenobu S."/>
        </authorList>
    </citation>
    <scope>NUCLEOTIDE SEQUENCE [LARGE SCALE GENOMIC DNA]</scope>
</reference>
<dbReference type="EMBL" id="BLXT01002074">
    <property type="protein sequence ID" value="GFN90939.1"/>
    <property type="molecule type" value="Genomic_DNA"/>
</dbReference>
<dbReference type="Proteomes" id="UP000735302">
    <property type="component" value="Unassembled WGS sequence"/>
</dbReference>
<sequence length="104" mass="11662">MRELVQVATYLRYAEDTVLIANSEEKLQKILTTVPGESEKKGLHLNAKKRKCMVISKKAVTPECNIACKGERIRQVNTFKNLGCTVIPDGKCDTEIKKRIGQAK</sequence>
<organism evidence="2 3">
    <name type="scientific">Plakobranchus ocellatus</name>
    <dbReference type="NCBI Taxonomy" id="259542"/>
    <lineage>
        <taxon>Eukaryota</taxon>
        <taxon>Metazoa</taxon>
        <taxon>Spiralia</taxon>
        <taxon>Lophotrochozoa</taxon>
        <taxon>Mollusca</taxon>
        <taxon>Gastropoda</taxon>
        <taxon>Heterobranchia</taxon>
        <taxon>Euthyneura</taxon>
        <taxon>Panpulmonata</taxon>
        <taxon>Sacoglossa</taxon>
        <taxon>Placobranchoidea</taxon>
        <taxon>Plakobranchidae</taxon>
        <taxon>Plakobranchus</taxon>
    </lineage>
</organism>